<reference evidence="5" key="1">
    <citation type="submission" date="2020-09" db="EMBL/GenBank/DDBJ databases">
        <authorList>
            <person name="Kikuchi T."/>
        </authorList>
    </citation>
    <scope>NUCLEOTIDE SEQUENCE</scope>
    <source>
        <strain evidence="5">SH1</strain>
    </source>
</reference>
<dbReference type="AlphaFoldDB" id="A0A811KX25"/>
<feature type="compositionally biased region" description="Low complexity" evidence="1">
    <location>
        <begin position="504"/>
        <end position="519"/>
    </location>
</feature>
<accession>A0A811KX25</accession>
<name>A0A811KX25_9BILA</name>
<evidence type="ECO:0000256" key="3">
    <source>
        <dbReference type="SAM" id="SignalP"/>
    </source>
</evidence>
<keyword evidence="6" id="KW-1185">Reference proteome</keyword>
<dbReference type="PANTHER" id="PTHR46560">
    <property type="entry name" value="CYPHER, ISOFORM B"/>
    <property type="match status" value="1"/>
</dbReference>
<keyword evidence="2" id="KW-0472">Membrane</keyword>
<dbReference type="EMBL" id="CAJFCW020000004">
    <property type="protein sequence ID" value="CAG9113606.1"/>
    <property type="molecule type" value="Genomic_DNA"/>
</dbReference>
<proteinExistence type="predicted"/>
<feature type="domain" description="ZP" evidence="4">
    <location>
        <begin position="27"/>
        <end position="289"/>
    </location>
</feature>
<comment type="caution">
    <text evidence="5">The sequence shown here is derived from an EMBL/GenBank/DDBJ whole genome shotgun (WGS) entry which is preliminary data.</text>
</comment>
<gene>
    <name evidence="5" type="ORF">BOKJ2_LOCUS8915</name>
</gene>
<evidence type="ECO:0000256" key="2">
    <source>
        <dbReference type="SAM" id="Phobius"/>
    </source>
</evidence>
<dbReference type="SMART" id="SM00241">
    <property type="entry name" value="ZP"/>
    <property type="match status" value="1"/>
</dbReference>
<dbReference type="PROSITE" id="PS51034">
    <property type="entry name" value="ZP_2"/>
    <property type="match status" value="1"/>
</dbReference>
<keyword evidence="3" id="KW-0732">Signal</keyword>
<dbReference type="EMBL" id="CAJFDH010000004">
    <property type="protein sequence ID" value="CAD5220380.1"/>
    <property type="molecule type" value="Genomic_DNA"/>
</dbReference>
<feature type="compositionally biased region" description="Polar residues" evidence="1">
    <location>
        <begin position="480"/>
        <end position="499"/>
    </location>
</feature>
<feature type="chain" id="PRO_5035681698" description="ZP domain-containing protein" evidence="3">
    <location>
        <begin position="17"/>
        <end position="556"/>
    </location>
</feature>
<dbReference type="InterPro" id="IPR001507">
    <property type="entry name" value="ZP_dom"/>
</dbReference>
<evidence type="ECO:0000259" key="4">
    <source>
        <dbReference type="PROSITE" id="PS51034"/>
    </source>
</evidence>
<sequence>MIWFLFNVLLIHAGSALQDFQPKLTWECGEKAVKVSITTDTPFFGLVHPIGVRSPECTARGTGGTSVSFKIDYKKCQIPSDKQSKRHSVALEVHEHHLLLLEQDEQLEFECRVKGESTTTSTVEPEVEEKEDTLPFEVSGFGNDTGVEVVRDVTTRSTIKSNSERKLPTYDYYISLIPQFGQDRGNSLYPEFGKPYNLVVSTSKAHHFRVHSCVAQSEGTSVELIASNGCTLDRKLTQDFVYSENEAEARIHRMFRFPDSSEVVFKCSFVECSDRQSCKPNCEMKLDDPMNEDPELVSKILRANSPDSSDVQLTWPKATSQAKTRVRVLERRELITDPTPTPLPESASSITGCHCDLPSDLIILYKLCIALSVFFALGCCCNILFCCLNAQGKSGKKKRPVPKTIPQSSINSNQYWISDTASKHRGFDEFQSQFSEVPVIEQSVVQKRSSLSSYASLRPKSARTAAETGVELNPNGLPNGISTLTNSGFESTLNRNNHSSFHDAPPAFSSSSRASSQSPRDFVEDHRESPKNHLTPPQYLTLTNSPTNQKETYSIL</sequence>
<protein>
    <recommendedName>
        <fullName evidence="4">ZP domain-containing protein</fullName>
    </recommendedName>
</protein>
<keyword evidence="2" id="KW-0812">Transmembrane</keyword>
<keyword evidence="2" id="KW-1133">Transmembrane helix</keyword>
<dbReference type="Proteomes" id="UP000783686">
    <property type="component" value="Unassembled WGS sequence"/>
</dbReference>
<feature type="signal peptide" evidence="3">
    <location>
        <begin position="1"/>
        <end position="16"/>
    </location>
</feature>
<dbReference type="Pfam" id="PF25301">
    <property type="entry name" value="CUT_C"/>
    <property type="match status" value="1"/>
</dbReference>
<feature type="compositionally biased region" description="Basic and acidic residues" evidence="1">
    <location>
        <begin position="521"/>
        <end position="531"/>
    </location>
</feature>
<dbReference type="Proteomes" id="UP000614601">
    <property type="component" value="Unassembled WGS sequence"/>
</dbReference>
<dbReference type="InterPro" id="IPR057475">
    <property type="entry name" value="CUT_C"/>
</dbReference>
<feature type="transmembrane region" description="Helical" evidence="2">
    <location>
        <begin position="363"/>
        <end position="390"/>
    </location>
</feature>
<dbReference type="OrthoDB" id="8171348at2759"/>
<organism evidence="5 6">
    <name type="scientific">Bursaphelenchus okinawaensis</name>
    <dbReference type="NCBI Taxonomy" id="465554"/>
    <lineage>
        <taxon>Eukaryota</taxon>
        <taxon>Metazoa</taxon>
        <taxon>Ecdysozoa</taxon>
        <taxon>Nematoda</taxon>
        <taxon>Chromadorea</taxon>
        <taxon>Rhabditida</taxon>
        <taxon>Tylenchina</taxon>
        <taxon>Tylenchomorpha</taxon>
        <taxon>Aphelenchoidea</taxon>
        <taxon>Aphelenchoididae</taxon>
        <taxon>Bursaphelenchus</taxon>
    </lineage>
</organism>
<dbReference type="PANTHER" id="PTHR46560:SF9">
    <property type="entry name" value="ZP DOMAIN-CONTAINING PROTEIN"/>
    <property type="match status" value="1"/>
</dbReference>
<evidence type="ECO:0000313" key="5">
    <source>
        <dbReference type="EMBL" id="CAD5220380.1"/>
    </source>
</evidence>
<feature type="region of interest" description="Disordered" evidence="1">
    <location>
        <begin position="465"/>
        <end position="556"/>
    </location>
</feature>
<evidence type="ECO:0000256" key="1">
    <source>
        <dbReference type="SAM" id="MobiDB-lite"/>
    </source>
</evidence>
<feature type="compositionally biased region" description="Polar residues" evidence="1">
    <location>
        <begin position="538"/>
        <end position="556"/>
    </location>
</feature>
<evidence type="ECO:0000313" key="6">
    <source>
        <dbReference type="Proteomes" id="UP000614601"/>
    </source>
</evidence>